<dbReference type="Proteomes" id="UP001558613">
    <property type="component" value="Unassembled WGS sequence"/>
</dbReference>
<dbReference type="InterPro" id="IPR032567">
    <property type="entry name" value="RTL1-rel"/>
</dbReference>
<protein>
    <recommendedName>
        <fullName evidence="6">SWIM-type domain-containing protein</fullName>
    </recommendedName>
</protein>
<proteinExistence type="predicted"/>
<comment type="caution">
    <text evidence="4">The sequence shown here is derived from an EMBL/GenBank/DDBJ whole genome shotgun (WGS) entry which is preliminary data.</text>
</comment>
<dbReference type="InterPro" id="IPR036875">
    <property type="entry name" value="Znf_CCHC_sf"/>
</dbReference>
<dbReference type="PROSITE" id="PS50966">
    <property type="entry name" value="ZF_SWIM"/>
    <property type="match status" value="1"/>
</dbReference>
<accession>A0ABR3LJX7</accession>
<gene>
    <name evidence="4" type="ORF">QQF64_017318</name>
</gene>
<name>A0ABR3LJX7_9TELE</name>
<reference evidence="4 5" key="1">
    <citation type="submission" date="2023-09" db="EMBL/GenBank/DDBJ databases">
        <authorList>
            <person name="Wang M."/>
        </authorList>
    </citation>
    <scope>NUCLEOTIDE SEQUENCE [LARGE SCALE GENOMIC DNA]</scope>
    <source>
        <strain evidence="4">GT-2023</strain>
        <tissue evidence="4">Liver</tissue>
    </source>
</reference>
<keyword evidence="1" id="KW-0863">Zinc-finger</keyword>
<keyword evidence="1" id="KW-0862">Zinc</keyword>
<dbReference type="EMBL" id="JAYMGO010000021">
    <property type="protein sequence ID" value="KAL1252625.1"/>
    <property type="molecule type" value="Genomic_DNA"/>
</dbReference>
<dbReference type="PANTHER" id="PTHR15503">
    <property type="entry name" value="LDOC1 RELATED"/>
    <property type="match status" value="1"/>
</dbReference>
<feature type="domain" description="CCHC-type" evidence="2">
    <location>
        <begin position="134"/>
        <end position="148"/>
    </location>
</feature>
<evidence type="ECO:0000256" key="1">
    <source>
        <dbReference type="PROSITE-ProRule" id="PRU00047"/>
    </source>
</evidence>
<evidence type="ECO:0000313" key="5">
    <source>
        <dbReference type="Proteomes" id="UP001558613"/>
    </source>
</evidence>
<sequence>MMAESSEFTRCLLELPKVSINDQGSSSIHDYTLHFRTLAAASGWDEVALLGAYRHGLNSNIKAAMAFYDDSIGLEAFLQQTTRITQRLAACQPLNPAPQSTSVAARAPVPEPMQVDSNRLTQTERTRCLTSGLCLYCGNPGHVICNCPVRPPRPVITLRDATPVVLARSSCSCVAGRALCNHLIALLYQAAHFSESGIAVVPPVLSCTETEQKWHKPRTMGVKPGPVDAMVVVKPKPGATATSGIRSTLYKAYGGSFQFCQHSTPQFTMLDLSQAVYH</sequence>
<evidence type="ECO:0008006" key="6">
    <source>
        <dbReference type="Google" id="ProtNLM"/>
    </source>
</evidence>
<evidence type="ECO:0000313" key="4">
    <source>
        <dbReference type="EMBL" id="KAL1252625.1"/>
    </source>
</evidence>
<evidence type="ECO:0000259" key="3">
    <source>
        <dbReference type="PROSITE" id="PS50966"/>
    </source>
</evidence>
<keyword evidence="5" id="KW-1185">Reference proteome</keyword>
<evidence type="ECO:0000259" key="2">
    <source>
        <dbReference type="PROSITE" id="PS50158"/>
    </source>
</evidence>
<dbReference type="SUPFAM" id="SSF57756">
    <property type="entry name" value="Retrovirus zinc finger-like domains"/>
    <property type="match status" value="1"/>
</dbReference>
<dbReference type="PANTHER" id="PTHR15503:SF22">
    <property type="entry name" value="TRANSPOSON TY3-I GAG POLYPROTEIN"/>
    <property type="match status" value="1"/>
</dbReference>
<dbReference type="InterPro" id="IPR007527">
    <property type="entry name" value="Znf_SWIM"/>
</dbReference>
<feature type="domain" description="SWIM-type" evidence="3">
    <location>
        <begin position="162"/>
        <end position="191"/>
    </location>
</feature>
<dbReference type="InterPro" id="IPR001878">
    <property type="entry name" value="Znf_CCHC"/>
</dbReference>
<dbReference type="PROSITE" id="PS50158">
    <property type="entry name" value="ZF_CCHC"/>
    <property type="match status" value="1"/>
</dbReference>
<organism evidence="4 5">
    <name type="scientific">Cirrhinus molitorella</name>
    <name type="common">mud carp</name>
    <dbReference type="NCBI Taxonomy" id="172907"/>
    <lineage>
        <taxon>Eukaryota</taxon>
        <taxon>Metazoa</taxon>
        <taxon>Chordata</taxon>
        <taxon>Craniata</taxon>
        <taxon>Vertebrata</taxon>
        <taxon>Euteleostomi</taxon>
        <taxon>Actinopterygii</taxon>
        <taxon>Neopterygii</taxon>
        <taxon>Teleostei</taxon>
        <taxon>Ostariophysi</taxon>
        <taxon>Cypriniformes</taxon>
        <taxon>Cyprinidae</taxon>
        <taxon>Labeoninae</taxon>
        <taxon>Labeonini</taxon>
        <taxon>Cirrhinus</taxon>
    </lineage>
</organism>
<keyword evidence="1" id="KW-0479">Metal-binding</keyword>